<dbReference type="EMBL" id="OIVN01004427">
    <property type="protein sequence ID" value="SPD17270.1"/>
    <property type="molecule type" value="Genomic_DNA"/>
</dbReference>
<feature type="region of interest" description="Disordered" evidence="1">
    <location>
        <begin position="1"/>
        <end position="50"/>
    </location>
</feature>
<protein>
    <submittedName>
        <fullName evidence="2">Uncharacterized protein</fullName>
    </submittedName>
</protein>
<gene>
    <name evidence="2" type="ORF">FSB_LOCUS45152</name>
</gene>
<reference evidence="2" key="1">
    <citation type="submission" date="2018-02" db="EMBL/GenBank/DDBJ databases">
        <authorList>
            <person name="Cohen D.B."/>
            <person name="Kent A.D."/>
        </authorList>
    </citation>
    <scope>NUCLEOTIDE SEQUENCE</scope>
</reference>
<accession>A0A2N9HZW2</accession>
<organism evidence="2">
    <name type="scientific">Fagus sylvatica</name>
    <name type="common">Beechnut</name>
    <dbReference type="NCBI Taxonomy" id="28930"/>
    <lineage>
        <taxon>Eukaryota</taxon>
        <taxon>Viridiplantae</taxon>
        <taxon>Streptophyta</taxon>
        <taxon>Embryophyta</taxon>
        <taxon>Tracheophyta</taxon>
        <taxon>Spermatophyta</taxon>
        <taxon>Magnoliopsida</taxon>
        <taxon>eudicotyledons</taxon>
        <taxon>Gunneridae</taxon>
        <taxon>Pentapetalae</taxon>
        <taxon>rosids</taxon>
        <taxon>fabids</taxon>
        <taxon>Fagales</taxon>
        <taxon>Fagaceae</taxon>
        <taxon>Fagus</taxon>
    </lineage>
</organism>
<proteinExistence type="predicted"/>
<dbReference type="AlphaFoldDB" id="A0A2N9HZW2"/>
<evidence type="ECO:0000256" key="1">
    <source>
        <dbReference type="SAM" id="MobiDB-lite"/>
    </source>
</evidence>
<feature type="compositionally biased region" description="Low complexity" evidence="1">
    <location>
        <begin position="1"/>
        <end position="15"/>
    </location>
</feature>
<evidence type="ECO:0000313" key="2">
    <source>
        <dbReference type="EMBL" id="SPD17270.1"/>
    </source>
</evidence>
<feature type="compositionally biased region" description="Acidic residues" evidence="1">
    <location>
        <begin position="33"/>
        <end position="42"/>
    </location>
</feature>
<sequence>MMAGGVESWSSSSAEGEAKLGMASSKALRVQDSSEETMEDMNGDSFQKVKQRFKDRTMKVAQTKEMLSKQAVQTKEILSKQAVKFAKQ</sequence>
<name>A0A2N9HZW2_FAGSY</name>